<dbReference type="HAMAP" id="MF_02120">
    <property type="entry name" value="LysA"/>
    <property type="match status" value="1"/>
</dbReference>
<dbReference type="CDD" id="cd06828">
    <property type="entry name" value="PLPDE_III_DapDC"/>
    <property type="match status" value="1"/>
</dbReference>
<dbReference type="Pfam" id="PF00278">
    <property type="entry name" value="Orn_DAP_Arg_deC"/>
    <property type="match status" value="1"/>
</dbReference>
<dbReference type="EC" id="4.1.1.20" evidence="10 12"/>
<feature type="binding site" evidence="12">
    <location>
        <position position="329"/>
    </location>
    <ligand>
        <name>substrate</name>
    </ligand>
</feature>
<protein>
    <recommendedName>
        <fullName evidence="11 12">Diaminopimelate decarboxylase</fullName>
        <shortName evidence="12">DAP decarboxylase</shortName>
        <shortName evidence="12">DAPDC</shortName>
        <ecNumber evidence="10 12">4.1.1.20</ecNumber>
    </recommendedName>
</protein>
<comment type="caution">
    <text evidence="17">The sequence shown here is derived from an EMBL/GenBank/DDBJ whole genome shotgun (WGS) entry which is preliminary data.</text>
</comment>
<reference evidence="17 18" key="1">
    <citation type="submission" date="2014-01" db="EMBL/GenBank/DDBJ databases">
        <title>Plasmidome dynamics in the species complex Clostridium novyi sensu lato converts strains of independent lineages into distinctly different pathogens.</title>
        <authorList>
            <person name="Skarin H."/>
            <person name="Segerman B."/>
        </authorList>
    </citation>
    <scope>NUCLEOTIDE SEQUENCE [LARGE SCALE GENOMIC DNA]</scope>
    <source>
        <strain evidence="17 18">DC5</strain>
    </source>
</reference>
<name>A0A0A0I6M5_CLOBO</name>
<evidence type="ECO:0000256" key="8">
    <source>
        <dbReference type="ARBA" id="ARBA00060643"/>
    </source>
</evidence>
<comment type="catalytic activity">
    <reaction evidence="7 12 14">
        <text>meso-2,6-diaminopimelate + H(+) = L-lysine + CO2</text>
        <dbReference type="Rhea" id="RHEA:15101"/>
        <dbReference type="ChEBI" id="CHEBI:15378"/>
        <dbReference type="ChEBI" id="CHEBI:16526"/>
        <dbReference type="ChEBI" id="CHEBI:32551"/>
        <dbReference type="ChEBI" id="CHEBI:57791"/>
        <dbReference type="EC" id="4.1.1.20"/>
    </reaction>
</comment>
<dbReference type="InterPro" id="IPR029066">
    <property type="entry name" value="PLP-binding_barrel"/>
</dbReference>
<dbReference type="Pfam" id="PF02784">
    <property type="entry name" value="Orn_Arg_deC_N"/>
    <property type="match status" value="1"/>
</dbReference>
<keyword evidence="4 12" id="KW-0663">Pyridoxal phosphate</keyword>
<evidence type="ECO:0000313" key="17">
    <source>
        <dbReference type="EMBL" id="KGM97084.1"/>
    </source>
</evidence>
<dbReference type="FunFam" id="2.40.37.10:FF:000003">
    <property type="entry name" value="Diaminopimelate decarboxylase"/>
    <property type="match status" value="1"/>
</dbReference>
<dbReference type="Proteomes" id="UP000030014">
    <property type="component" value="Unassembled WGS sequence"/>
</dbReference>
<evidence type="ECO:0000256" key="14">
    <source>
        <dbReference type="RuleBase" id="RU003738"/>
    </source>
</evidence>
<keyword evidence="2 12" id="KW-0028">Amino-acid biosynthesis</keyword>
<dbReference type="EMBL" id="JDRY01000069">
    <property type="protein sequence ID" value="KGM97084.1"/>
    <property type="molecule type" value="Genomic_DNA"/>
</dbReference>
<feature type="binding site" evidence="12">
    <location>
        <position position="361"/>
    </location>
    <ligand>
        <name>substrate</name>
    </ligand>
</feature>
<evidence type="ECO:0000313" key="18">
    <source>
        <dbReference type="Proteomes" id="UP000030014"/>
    </source>
</evidence>
<comment type="cofactor">
    <cofactor evidence="1 12 13 14">
        <name>pyridoxal 5'-phosphate</name>
        <dbReference type="ChEBI" id="CHEBI:597326"/>
    </cofactor>
</comment>
<dbReference type="GO" id="GO:0008836">
    <property type="term" value="F:diaminopimelate decarboxylase activity"/>
    <property type="evidence" value="ECO:0007669"/>
    <property type="project" value="UniProtKB-UniRule"/>
</dbReference>
<comment type="function">
    <text evidence="12">Specifically catalyzes the decarboxylation of meso-diaminopimelate (meso-DAP) to L-lysine.</text>
</comment>
<dbReference type="Gene3D" id="2.40.37.10">
    <property type="entry name" value="Lyase, Ornithine Decarboxylase, Chain A, domain 1"/>
    <property type="match status" value="1"/>
</dbReference>
<accession>A0A0A0I6M5</accession>
<comment type="similarity">
    <text evidence="9 12">Belongs to the Orn/Lys/Arg decarboxylase class-II family. LysA subfamily.</text>
</comment>
<keyword evidence="3 12" id="KW-0210">Decarboxylase</keyword>
<evidence type="ECO:0000259" key="15">
    <source>
        <dbReference type="Pfam" id="PF00278"/>
    </source>
</evidence>
<feature type="modified residue" description="N6-(pyridoxal phosphate)lysine" evidence="12 13">
    <location>
        <position position="65"/>
    </location>
</feature>
<dbReference type="InterPro" id="IPR022643">
    <property type="entry name" value="De-COase2_C"/>
</dbReference>
<comment type="subunit">
    <text evidence="12">Homodimer.</text>
</comment>
<dbReference type="AlphaFoldDB" id="A0A0A0I6M5"/>
<dbReference type="SUPFAM" id="SSF51419">
    <property type="entry name" value="PLP-binding barrel"/>
    <property type="match status" value="1"/>
</dbReference>
<dbReference type="UniPathway" id="UPA00034">
    <property type="reaction ID" value="UER00027"/>
</dbReference>
<dbReference type="PANTHER" id="PTHR43727:SF2">
    <property type="entry name" value="GROUP IV DECARBOXYLASE"/>
    <property type="match status" value="1"/>
</dbReference>
<keyword evidence="6 12" id="KW-0456">Lyase</keyword>
<dbReference type="InterPro" id="IPR022657">
    <property type="entry name" value="De-COase2_CS"/>
</dbReference>
<feature type="binding site" evidence="12">
    <location>
        <position position="333"/>
    </location>
    <ligand>
        <name>substrate</name>
    </ligand>
</feature>
<evidence type="ECO:0000256" key="12">
    <source>
        <dbReference type="HAMAP-Rule" id="MF_02120"/>
    </source>
</evidence>
<feature type="binding site" evidence="12">
    <location>
        <position position="247"/>
    </location>
    <ligand>
        <name>pyridoxal 5'-phosphate</name>
        <dbReference type="ChEBI" id="CHEBI:597326"/>
    </ligand>
</feature>
<evidence type="ECO:0000256" key="4">
    <source>
        <dbReference type="ARBA" id="ARBA00022898"/>
    </source>
</evidence>
<dbReference type="Gene3D" id="3.20.20.10">
    <property type="entry name" value="Alanine racemase"/>
    <property type="match status" value="1"/>
</dbReference>
<dbReference type="InterPro" id="IPR022644">
    <property type="entry name" value="De-COase2_N"/>
</dbReference>
<comment type="pathway">
    <text evidence="8 12 14">Amino-acid biosynthesis; L-lysine biosynthesis via DAP pathway; L-lysine from DL-2,6-diaminopimelate: step 1/1.</text>
</comment>
<dbReference type="InterPro" id="IPR009006">
    <property type="entry name" value="Ala_racemase/Decarboxylase_C"/>
</dbReference>
<evidence type="ECO:0000256" key="5">
    <source>
        <dbReference type="ARBA" id="ARBA00023154"/>
    </source>
</evidence>
<feature type="binding site" evidence="12">
    <location>
        <position position="389"/>
    </location>
    <ligand>
        <name>substrate</name>
    </ligand>
</feature>
<evidence type="ECO:0000256" key="1">
    <source>
        <dbReference type="ARBA" id="ARBA00001933"/>
    </source>
</evidence>
<dbReference type="GO" id="GO:0009089">
    <property type="term" value="P:lysine biosynthetic process via diaminopimelate"/>
    <property type="evidence" value="ECO:0007669"/>
    <property type="project" value="UniProtKB-UniRule"/>
</dbReference>
<evidence type="ECO:0000256" key="11">
    <source>
        <dbReference type="ARBA" id="ARBA00074972"/>
    </source>
</evidence>
<dbReference type="GO" id="GO:0030170">
    <property type="term" value="F:pyridoxal phosphate binding"/>
    <property type="evidence" value="ECO:0007669"/>
    <property type="project" value="UniProtKB-UniRule"/>
</dbReference>
<dbReference type="NCBIfam" id="TIGR01048">
    <property type="entry name" value="lysA"/>
    <property type="match status" value="1"/>
</dbReference>
<organism evidence="17 18">
    <name type="scientific">Clostridium botulinum C/D str. DC5</name>
    <dbReference type="NCBI Taxonomy" id="1443128"/>
    <lineage>
        <taxon>Bacteria</taxon>
        <taxon>Bacillati</taxon>
        <taxon>Bacillota</taxon>
        <taxon>Clostridia</taxon>
        <taxon>Eubacteriales</taxon>
        <taxon>Clostridiaceae</taxon>
        <taxon>Clostridium</taxon>
    </lineage>
</organism>
<evidence type="ECO:0000256" key="2">
    <source>
        <dbReference type="ARBA" id="ARBA00022605"/>
    </source>
</evidence>
<evidence type="ECO:0000256" key="7">
    <source>
        <dbReference type="ARBA" id="ARBA00050464"/>
    </source>
</evidence>
<dbReference type="SUPFAM" id="SSF50621">
    <property type="entry name" value="Alanine racemase C-terminal domain-like"/>
    <property type="match status" value="1"/>
</dbReference>
<dbReference type="PRINTS" id="PR01179">
    <property type="entry name" value="ODADCRBXLASE"/>
</dbReference>
<dbReference type="PROSITE" id="PS00879">
    <property type="entry name" value="ODR_DC_2_2"/>
    <property type="match status" value="1"/>
</dbReference>
<evidence type="ECO:0000256" key="10">
    <source>
        <dbReference type="ARBA" id="ARBA00066427"/>
    </source>
</evidence>
<dbReference type="InterPro" id="IPR002986">
    <property type="entry name" value="DAP_deCOOHase_LysA"/>
</dbReference>
<dbReference type="FunFam" id="3.20.20.10:FF:000003">
    <property type="entry name" value="Diaminopimelate decarboxylase"/>
    <property type="match status" value="1"/>
</dbReference>
<dbReference type="PANTHER" id="PTHR43727">
    <property type="entry name" value="DIAMINOPIMELATE DECARBOXYLASE"/>
    <property type="match status" value="1"/>
</dbReference>
<evidence type="ECO:0000256" key="6">
    <source>
        <dbReference type="ARBA" id="ARBA00023239"/>
    </source>
</evidence>
<proteinExistence type="inferred from homology"/>
<gene>
    <name evidence="12" type="primary">lysA</name>
    <name evidence="17" type="ORF">Z955_12560</name>
</gene>
<feature type="domain" description="Orn/DAP/Arg decarboxylase 2 C-terminal" evidence="15">
    <location>
        <begin position="33"/>
        <end position="387"/>
    </location>
</feature>
<feature type="binding site" evidence="12">
    <location>
        <position position="292"/>
    </location>
    <ligand>
        <name>substrate</name>
    </ligand>
</feature>
<feature type="domain" description="Orn/DAP/Arg decarboxylase 2 N-terminal" evidence="16">
    <location>
        <begin position="43"/>
        <end position="295"/>
    </location>
</feature>
<evidence type="ECO:0000259" key="16">
    <source>
        <dbReference type="Pfam" id="PF02784"/>
    </source>
</evidence>
<dbReference type="RefSeq" id="WP_039257708.1">
    <property type="nucleotide sequence ID" value="NZ_JDRY01000069.1"/>
</dbReference>
<dbReference type="PRINTS" id="PR01181">
    <property type="entry name" value="DAPDCRBXLASE"/>
</dbReference>
<evidence type="ECO:0000256" key="13">
    <source>
        <dbReference type="PIRSR" id="PIRSR600183-50"/>
    </source>
</evidence>
<evidence type="ECO:0000256" key="9">
    <source>
        <dbReference type="ARBA" id="ARBA00060983"/>
    </source>
</evidence>
<evidence type="ECO:0000256" key="3">
    <source>
        <dbReference type="ARBA" id="ARBA00022793"/>
    </source>
</evidence>
<feature type="binding site" evidence="12">
    <location>
        <position position="389"/>
    </location>
    <ligand>
        <name>pyridoxal 5'-phosphate</name>
        <dbReference type="ChEBI" id="CHEBI:597326"/>
    </ligand>
</feature>
<keyword evidence="5 12" id="KW-0457">Lysine biosynthesis</keyword>
<feature type="active site" description="Proton donor" evidence="13">
    <location>
        <position position="360"/>
    </location>
</feature>
<sequence>MRLFGTIKIIDNELYIGGVKSKILAHQYKTPLYVMDEELIRDNCKRYIKGFKAHKGINRVAYAGKAFLTLAMCQLIKEEGMCLDVVSGGELYTAYKSNFPMGKVYFHGNNKTLEEMDMGIKFGVGRFVADNFYEIENINKIAKKHNKIQKIILRITPGIEAHTHDYIKTGQIDSKFGFTLLQNQTLKAVEMANDFSNIEFVGFHCHIGSQIFEIEPYKDEVKIMLSLIKEVNDKLGCKIKELDLGGGFGIYYGKGDCPKKIEEFCEAILKEADKVSKELDIELPALVIEPGRSIVGNAGTTLYTIGSIKEIPEIKKYVSVDGGMTDNIRPALYRASYECLVANNVNANSKEKVTISGKCCESGDILLENVKVSHAESGDILAVLSTGAYGYSMSSNYNKIPRSAVVFVKNGNSKLICKRQSYDDLIYGELQL</sequence>
<feature type="binding site" evidence="12">
    <location>
        <begin position="289"/>
        <end position="292"/>
    </location>
    <ligand>
        <name>pyridoxal 5'-phosphate</name>
        <dbReference type="ChEBI" id="CHEBI:597326"/>
    </ligand>
</feature>
<dbReference type="InterPro" id="IPR000183">
    <property type="entry name" value="Orn/DAP/Arg_de-COase"/>
</dbReference>